<accession>A0A6S7IW56</accession>
<feature type="non-terminal residue" evidence="1">
    <location>
        <position position="1"/>
    </location>
</feature>
<evidence type="ECO:0000313" key="1">
    <source>
        <dbReference type="EMBL" id="CAB4023585.1"/>
    </source>
</evidence>
<evidence type="ECO:0000313" key="2">
    <source>
        <dbReference type="Proteomes" id="UP001152795"/>
    </source>
</evidence>
<comment type="caution">
    <text evidence="1">The sequence shown here is derived from an EMBL/GenBank/DDBJ whole genome shotgun (WGS) entry which is preliminary data.</text>
</comment>
<protein>
    <submittedName>
        <fullName evidence="1">Uncharacterized protein</fullName>
    </submittedName>
</protein>
<proteinExistence type="predicted"/>
<organism evidence="1 2">
    <name type="scientific">Paramuricea clavata</name>
    <name type="common">Red gorgonian</name>
    <name type="synonym">Violescent sea-whip</name>
    <dbReference type="NCBI Taxonomy" id="317549"/>
    <lineage>
        <taxon>Eukaryota</taxon>
        <taxon>Metazoa</taxon>
        <taxon>Cnidaria</taxon>
        <taxon>Anthozoa</taxon>
        <taxon>Octocorallia</taxon>
        <taxon>Malacalcyonacea</taxon>
        <taxon>Plexauridae</taxon>
        <taxon>Paramuricea</taxon>
    </lineage>
</organism>
<dbReference type="EMBL" id="CACRXK020012573">
    <property type="protein sequence ID" value="CAB4023585.1"/>
    <property type="molecule type" value="Genomic_DNA"/>
</dbReference>
<dbReference type="AlphaFoldDB" id="A0A6S7IW56"/>
<gene>
    <name evidence="1" type="ORF">PACLA_8A043633</name>
</gene>
<sequence length="75" mass="8622">KLDCEQKAKIVELENAAKLEQLKLTSRKSSELAQHQAKLKAFVKTENEEFGFQDLDFQLPSDKEEDIKKIRTSAN</sequence>
<dbReference type="Proteomes" id="UP001152795">
    <property type="component" value="Unassembled WGS sequence"/>
</dbReference>
<keyword evidence="2" id="KW-1185">Reference proteome</keyword>
<reference evidence="1" key="1">
    <citation type="submission" date="2020-04" db="EMBL/GenBank/DDBJ databases">
        <authorList>
            <person name="Alioto T."/>
            <person name="Alioto T."/>
            <person name="Gomez Garrido J."/>
        </authorList>
    </citation>
    <scope>NUCLEOTIDE SEQUENCE</scope>
    <source>
        <strain evidence="1">A484AB</strain>
    </source>
</reference>
<name>A0A6S7IW56_PARCT</name>